<sequence>MNRTKEFLGYVNLPNQKKENSYKKVFYDSILEDIRDISKKINNKLTYSTILKLEDEIQNLVGNTTRTLGVLDLQGSKDEVCHFEGVKKILMMKLGQCKSSLEKIKKSKMGLDLELAPERPEIFREVKDVSHLEQVNLEIVENSTLEGYRLTRQRLLEIESIQDTINEHLQIQDERIDDVIGRTGEVHKSISLSKDLVEKGSMNSRFIRRFLFVLFLCLSFLILFLHLYYKS</sequence>
<proteinExistence type="predicted"/>
<dbReference type="AlphaFoldDB" id="A0A9P6H1B2"/>
<evidence type="ECO:0008006" key="4">
    <source>
        <dbReference type="Google" id="ProtNLM"/>
    </source>
</evidence>
<evidence type="ECO:0000313" key="3">
    <source>
        <dbReference type="Proteomes" id="UP000740883"/>
    </source>
</evidence>
<comment type="caution">
    <text evidence="2">The sequence shown here is derived from an EMBL/GenBank/DDBJ whole genome shotgun (WGS) entry which is preliminary data.</text>
</comment>
<keyword evidence="1" id="KW-1133">Transmembrane helix</keyword>
<organism evidence="2 3">
    <name type="scientific">Nosema granulosis</name>
    <dbReference type="NCBI Taxonomy" id="83296"/>
    <lineage>
        <taxon>Eukaryota</taxon>
        <taxon>Fungi</taxon>
        <taxon>Fungi incertae sedis</taxon>
        <taxon>Microsporidia</taxon>
        <taxon>Nosematidae</taxon>
        <taxon>Nosema</taxon>
    </lineage>
</organism>
<accession>A0A9P6H1B2</accession>
<keyword evidence="3" id="KW-1185">Reference proteome</keyword>
<keyword evidence="1" id="KW-0812">Transmembrane</keyword>
<protein>
    <recommendedName>
        <fullName evidence="4">t-SNARE coiled-coil homology domain-containing protein</fullName>
    </recommendedName>
</protein>
<dbReference type="EMBL" id="SBJO01000007">
    <property type="protein sequence ID" value="KAF9764834.1"/>
    <property type="molecule type" value="Genomic_DNA"/>
</dbReference>
<dbReference type="Proteomes" id="UP000740883">
    <property type="component" value="Unassembled WGS sequence"/>
</dbReference>
<gene>
    <name evidence="2" type="ORF">NGRA_0214</name>
</gene>
<dbReference type="OrthoDB" id="2189922at2759"/>
<evidence type="ECO:0000256" key="1">
    <source>
        <dbReference type="SAM" id="Phobius"/>
    </source>
</evidence>
<keyword evidence="1" id="KW-0472">Membrane</keyword>
<feature type="transmembrane region" description="Helical" evidence="1">
    <location>
        <begin position="210"/>
        <end position="229"/>
    </location>
</feature>
<name>A0A9P6H1B2_9MICR</name>
<evidence type="ECO:0000313" key="2">
    <source>
        <dbReference type="EMBL" id="KAF9764834.1"/>
    </source>
</evidence>
<reference evidence="2 3" key="1">
    <citation type="journal article" date="2020" name="Genome Biol. Evol.">
        <title>Comparative genomics of strictly vertically transmitted, feminizing microsporidia endosymbionts of amphipod crustaceans.</title>
        <authorList>
            <person name="Cormier A."/>
            <person name="Chebbi M.A."/>
            <person name="Giraud I."/>
            <person name="Wattier R."/>
            <person name="Teixeira M."/>
            <person name="Gilbert C."/>
            <person name="Rigaud T."/>
            <person name="Cordaux R."/>
        </authorList>
    </citation>
    <scope>NUCLEOTIDE SEQUENCE [LARGE SCALE GENOMIC DNA]</scope>
    <source>
        <strain evidence="2 3">Ou3-Ou53</strain>
    </source>
</reference>